<organism evidence="2 3">
    <name type="scientific">Streptomyces violascens</name>
    <dbReference type="NCBI Taxonomy" id="67381"/>
    <lineage>
        <taxon>Bacteria</taxon>
        <taxon>Bacillati</taxon>
        <taxon>Actinomycetota</taxon>
        <taxon>Actinomycetes</taxon>
        <taxon>Kitasatosporales</taxon>
        <taxon>Streptomycetaceae</taxon>
        <taxon>Streptomyces</taxon>
    </lineage>
</organism>
<proteinExistence type="predicted"/>
<keyword evidence="1" id="KW-0812">Transmembrane</keyword>
<evidence type="ECO:0000256" key="1">
    <source>
        <dbReference type="SAM" id="Phobius"/>
    </source>
</evidence>
<keyword evidence="1" id="KW-0472">Membrane</keyword>
<name>A0ABQ3QVF5_9ACTN</name>
<accession>A0ABQ3QVF5</accession>
<reference evidence="2" key="1">
    <citation type="submission" date="2024-05" db="EMBL/GenBank/DDBJ databases">
        <title>Whole genome shotgun sequence of Streptomyces violascens NBRC 12920.</title>
        <authorList>
            <person name="Komaki H."/>
            <person name="Tamura T."/>
        </authorList>
    </citation>
    <scope>NUCLEOTIDE SEQUENCE</scope>
    <source>
        <strain evidence="2">NBRC 12920</strain>
    </source>
</reference>
<keyword evidence="1" id="KW-1133">Transmembrane helix</keyword>
<comment type="caution">
    <text evidence="2">The sequence shown here is derived from an EMBL/GenBank/DDBJ whole genome shotgun (WGS) entry which is preliminary data.</text>
</comment>
<gene>
    <name evidence="2" type="ORF">Sviol_56260</name>
</gene>
<dbReference type="EMBL" id="BNDY01000017">
    <property type="protein sequence ID" value="GHI41218.1"/>
    <property type="molecule type" value="Genomic_DNA"/>
</dbReference>
<dbReference type="Proteomes" id="UP001050808">
    <property type="component" value="Unassembled WGS sequence"/>
</dbReference>
<evidence type="ECO:0000313" key="2">
    <source>
        <dbReference type="EMBL" id="GHI41218.1"/>
    </source>
</evidence>
<feature type="transmembrane region" description="Helical" evidence="1">
    <location>
        <begin position="438"/>
        <end position="459"/>
    </location>
</feature>
<feature type="transmembrane region" description="Helical" evidence="1">
    <location>
        <begin position="347"/>
        <end position="368"/>
    </location>
</feature>
<evidence type="ECO:0000313" key="3">
    <source>
        <dbReference type="Proteomes" id="UP001050808"/>
    </source>
</evidence>
<keyword evidence="3" id="KW-1185">Reference proteome</keyword>
<protein>
    <submittedName>
        <fullName evidence="2">Oxidoreductase</fullName>
    </submittedName>
</protein>
<sequence>MKVGGGAFLHENFKAGGAVRFAGAHIAGQLDCSSAQLAGRDSDHCALVADLIHVDGHLLLNKKFTAAGAVRVNGANVGGQLSCSSAQLTVANTDGNALIADGIKVGGDVFLHKDFRAAGAVRLQDADIAGQLICSSAQLMGMNSESYALVADGIKVGGHVLLDEGFRARGTVKLAGAQIDGSLLLGPSELPAENALLAAGMHVSHELRWNPATQVNGLVNLERASVHRLVDCWDGDHPKAHWPPDGKLRLVAFTYETFGGTALATWQQRLGWIRCNHTTATPRNPASFASQPYEQLARVYRQAGQDNDAREIAIARRQDLRSYGDLTPLRKVFNWLMDKTIKYGYQTWRAVAGLATVYLLVFLGSLVAQHHDTAIVPAKDTKSLASAPTATKCIEDYPCFYPAAYAVDVVIPVVNVRQVENWRPNGATSYGWLYTGSAWIATGLGWALTTLAVVGYTGLVQRE</sequence>